<feature type="domain" description="Translation elongation factor EFTs/EF1B dimerisation" evidence="7">
    <location>
        <begin position="77"/>
        <end position="269"/>
    </location>
</feature>
<accession>A0A0H5BX92</accession>
<dbReference type="Gene3D" id="1.10.286.20">
    <property type="match status" value="1"/>
</dbReference>
<dbReference type="NCBIfam" id="TIGR00116">
    <property type="entry name" value="tsf"/>
    <property type="match status" value="1"/>
</dbReference>
<comment type="subcellular location">
    <subcellularLocation>
        <location evidence="6">Cytoplasm</location>
    </subcellularLocation>
</comment>
<comment type="similarity">
    <text evidence="1 6">Belongs to the EF-Ts family.</text>
</comment>
<name>A0A0H5BX92_9ENTR</name>
<sequence length="269" mass="30975">MLDIQKNITINLIKKLREKTGAGIMACKTALIKTNGNINSSINYMRKLGKINSYKRKNYTTSQGSIFIKISKENQYGIILEINCESDFVAQTKEFKEFGKKIVSEAIQKNITDIYIIKKKFNTQHTELINKVNENINIRRINIIQGNTLGYYLHGTKIGVIISATNINQQLIKQIAMHIVANTPEYINVTDIPKEIIENEKKIQSEIVSKLKKPSNISEKIIEGRMKKFVKDITLLEQSFIFNDKKKIKELLKENQSKINKFVYFKVGK</sequence>
<dbReference type="HAMAP" id="MF_00050">
    <property type="entry name" value="EF_Ts"/>
    <property type="match status" value="1"/>
</dbReference>
<dbReference type="PANTHER" id="PTHR11741">
    <property type="entry name" value="ELONGATION FACTOR TS"/>
    <property type="match status" value="1"/>
</dbReference>
<dbReference type="SUPFAM" id="SSF54713">
    <property type="entry name" value="Elongation factor Ts (EF-Ts), dimerisation domain"/>
    <property type="match status" value="1"/>
</dbReference>
<organism evidence="8 9">
    <name type="scientific">Candidatus Westeberhardia cardiocondylae</name>
    <dbReference type="NCBI Taxonomy" id="1594731"/>
    <lineage>
        <taxon>Bacteria</taxon>
        <taxon>Pseudomonadati</taxon>
        <taxon>Pseudomonadota</taxon>
        <taxon>Gammaproteobacteria</taxon>
        <taxon>Enterobacterales</taxon>
        <taxon>Enterobacteriaceae</taxon>
        <taxon>ant endosymbionts</taxon>
        <taxon>Candidatus Westeberhardia</taxon>
    </lineage>
</organism>
<dbReference type="Gene3D" id="3.30.479.20">
    <property type="entry name" value="Elongation factor Ts, dimerisation domain"/>
    <property type="match status" value="2"/>
</dbReference>
<protein>
    <recommendedName>
        <fullName evidence="2 6">Elongation factor Ts</fullName>
        <shortName evidence="6">EF-Ts</shortName>
    </recommendedName>
</protein>
<dbReference type="SUPFAM" id="SSF46934">
    <property type="entry name" value="UBA-like"/>
    <property type="match status" value="1"/>
</dbReference>
<evidence type="ECO:0000313" key="8">
    <source>
        <dbReference type="EMBL" id="CEN32284.1"/>
    </source>
</evidence>
<dbReference type="EMBL" id="LN774881">
    <property type="protein sequence ID" value="CEN32284.1"/>
    <property type="molecule type" value="Genomic_DNA"/>
</dbReference>
<evidence type="ECO:0000256" key="6">
    <source>
        <dbReference type="HAMAP-Rule" id="MF_00050"/>
    </source>
</evidence>
<dbReference type="STRING" id="1594731.WEOB_353"/>
<dbReference type="GO" id="GO:0005737">
    <property type="term" value="C:cytoplasm"/>
    <property type="evidence" value="ECO:0007669"/>
    <property type="project" value="UniProtKB-SubCell"/>
</dbReference>
<keyword evidence="5 6" id="KW-0648">Protein biosynthesis</keyword>
<dbReference type="Proteomes" id="UP000242753">
    <property type="component" value="Chromosome I"/>
</dbReference>
<evidence type="ECO:0000256" key="5">
    <source>
        <dbReference type="ARBA" id="ARBA00022917"/>
    </source>
</evidence>
<dbReference type="GO" id="GO:0003746">
    <property type="term" value="F:translation elongation factor activity"/>
    <property type="evidence" value="ECO:0007669"/>
    <property type="project" value="UniProtKB-UniRule"/>
</dbReference>
<evidence type="ECO:0000256" key="4">
    <source>
        <dbReference type="ARBA" id="ARBA00022768"/>
    </source>
</evidence>
<reference evidence="9" key="1">
    <citation type="submission" date="2015-01" db="EMBL/GenBank/DDBJ databases">
        <authorList>
            <person name="Manzano-Marin A."/>
            <person name="Manzano-Marin A."/>
        </authorList>
    </citation>
    <scope>NUCLEOTIDE SEQUENCE [LARGE SCALE GENOMIC DNA]</scope>
    <source>
        <strain evidence="9">obscurior</strain>
    </source>
</reference>
<evidence type="ECO:0000259" key="7">
    <source>
        <dbReference type="Pfam" id="PF00889"/>
    </source>
</evidence>
<dbReference type="InterPro" id="IPR009060">
    <property type="entry name" value="UBA-like_sf"/>
</dbReference>
<dbReference type="KEGG" id="wca:WEOB_353"/>
<keyword evidence="3 6" id="KW-0963">Cytoplasm</keyword>
<dbReference type="Pfam" id="PF00889">
    <property type="entry name" value="EF_TS"/>
    <property type="match status" value="1"/>
</dbReference>
<dbReference type="Gene3D" id="1.10.8.10">
    <property type="entry name" value="DNA helicase RuvA subunit, C-terminal domain"/>
    <property type="match status" value="1"/>
</dbReference>
<evidence type="ECO:0000313" key="9">
    <source>
        <dbReference type="Proteomes" id="UP000242753"/>
    </source>
</evidence>
<comment type="function">
    <text evidence="6">Associates with the EF-Tu.GDP complex and induces the exchange of GDP to GTP. It remains bound to the aminoacyl-tRNA.EF-Tu.GTP complex up to the GTP hydrolysis stage on the ribosome.</text>
</comment>
<dbReference type="InterPro" id="IPR014039">
    <property type="entry name" value="Transl_elong_EFTs/EF1B_dimer"/>
</dbReference>
<gene>
    <name evidence="6 8" type="primary">tsf</name>
    <name evidence="8" type="ORF">WEOB_353</name>
</gene>
<dbReference type="CDD" id="cd14275">
    <property type="entry name" value="UBA_EF-Ts"/>
    <property type="match status" value="1"/>
</dbReference>
<dbReference type="InterPro" id="IPR001816">
    <property type="entry name" value="Transl_elong_EFTs/EF1B"/>
</dbReference>
<dbReference type="FunFam" id="1.10.8.10:FF:000001">
    <property type="entry name" value="Elongation factor Ts"/>
    <property type="match status" value="1"/>
</dbReference>
<keyword evidence="9" id="KW-1185">Reference proteome</keyword>
<evidence type="ECO:0000256" key="3">
    <source>
        <dbReference type="ARBA" id="ARBA00022490"/>
    </source>
</evidence>
<evidence type="ECO:0000256" key="2">
    <source>
        <dbReference type="ARBA" id="ARBA00016956"/>
    </source>
</evidence>
<keyword evidence="4 6" id="KW-0251">Elongation factor</keyword>
<dbReference type="InterPro" id="IPR036402">
    <property type="entry name" value="EF-Ts_dimer_sf"/>
</dbReference>
<feature type="region of interest" description="Involved in Mg(2+) ion dislocation from EF-Tu" evidence="6">
    <location>
        <begin position="86"/>
        <end position="89"/>
    </location>
</feature>
<dbReference type="RefSeq" id="WP_281263826.1">
    <property type="nucleotide sequence ID" value="NZ_LN774881.1"/>
</dbReference>
<evidence type="ECO:0000256" key="1">
    <source>
        <dbReference type="ARBA" id="ARBA00005532"/>
    </source>
</evidence>
<dbReference type="PANTHER" id="PTHR11741:SF0">
    <property type="entry name" value="ELONGATION FACTOR TS, MITOCHONDRIAL"/>
    <property type="match status" value="1"/>
</dbReference>
<dbReference type="FunFam" id="1.10.286.20:FF:000001">
    <property type="entry name" value="Elongation factor Ts"/>
    <property type="match status" value="1"/>
</dbReference>
<proteinExistence type="inferred from homology"/>
<dbReference type="AlphaFoldDB" id="A0A0H5BX92"/>